<accession>A0ACB9RMS4</accession>
<reference evidence="2" key="1">
    <citation type="journal article" date="2023" name="Front. Plant Sci.">
        <title>Chromosomal-level genome assembly of Melastoma candidum provides insights into trichome evolution.</title>
        <authorList>
            <person name="Zhong Y."/>
            <person name="Wu W."/>
            <person name="Sun C."/>
            <person name="Zou P."/>
            <person name="Liu Y."/>
            <person name="Dai S."/>
            <person name="Zhou R."/>
        </authorList>
    </citation>
    <scope>NUCLEOTIDE SEQUENCE [LARGE SCALE GENOMIC DNA]</scope>
</reference>
<gene>
    <name evidence="1" type="ORF">MLD38_006513</name>
</gene>
<dbReference type="Proteomes" id="UP001057402">
    <property type="component" value="Chromosome 3"/>
</dbReference>
<name>A0ACB9RMS4_9MYRT</name>
<sequence>MMCMRPEACDDNEFPSCHHSPRNSSGSSTAVTPGFVLPLSLGGSIQKCLWRNGRGSRQRSRSFSSGDGCSINSDLEDKSNGWERNAKMYVYRNQLEKDIERLQQELQEETELHTTLENAIEHKIPHSSGSPRQLPEKAQELLGSISLLETAVGKLERELVILQDQLHHERSERQIAEHNISNSPCKYSPKLNSPPNSIKKIMSPCRDTKQIAESDNTDHSLCHINRPPCKDDSISLSPNHLSEEMISCMRDIFLQFSSSEEYSSAQIISSPTALQRELSNCSSTLLIPESPFMECMENKLRGWENSRDDFSEGSIFNPYKLPGQLEWNRNNGDNGMAIEVSSLSVGKKELLYVAVALKRFRLLVQQLAKVDPSCLTNNEKMAFWINLYNALIMHAYLAYGVPKTDVKLLSLLHKATYTVGGYAFSAAEIEFIVLRMKPPSNRPQLALCMALPEFKEFEEKRNFAIDKPEPLLAFALSCGMYSSPAVRIFTPENVTMLLSQSLQDYVQASVGINNKGKIIVPKLLYTYAKEVVHDLSLPEWISQFLPADQASVIRECASRNKWKLLGARCFTVQPFCSRFRYHFLPDHGLSSPRPSRE</sequence>
<protein>
    <submittedName>
        <fullName evidence="1">Uncharacterized protein</fullName>
    </submittedName>
</protein>
<comment type="caution">
    <text evidence="1">The sequence shown here is derived from an EMBL/GenBank/DDBJ whole genome shotgun (WGS) entry which is preliminary data.</text>
</comment>
<evidence type="ECO:0000313" key="2">
    <source>
        <dbReference type="Proteomes" id="UP001057402"/>
    </source>
</evidence>
<evidence type="ECO:0000313" key="1">
    <source>
        <dbReference type="EMBL" id="KAI4380308.1"/>
    </source>
</evidence>
<organism evidence="1 2">
    <name type="scientific">Melastoma candidum</name>
    <dbReference type="NCBI Taxonomy" id="119954"/>
    <lineage>
        <taxon>Eukaryota</taxon>
        <taxon>Viridiplantae</taxon>
        <taxon>Streptophyta</taxon>
        <taxon>Embryophyta</taxon>
        <taxon>Tracheophyta</taxon>
        <taxon>Spermatophyta</taxon>
        <taxon>Magnoliopsida</taxon>
        <taxon>eudicotyledons</taxon>
        <taxon>Gunneridae</taxon>
        <taxon>Pentapetalae</taxon>
        <taxon>rosids</taxon>
        <taxon>malvids</taxon>
        <taxon>Myrtales</taxon>
        <taxon>Melastomataceae</taxon>
        <taxon>Melastomatoideae</taxon>
        <taxon>Melastomateae</taxon>
        <taxon>Melastoma</taxon>
    </lineage>
</organism>
<dbReference type="EMBL" id="CM042882">
    <property type="protein sequence ID" value="KAI4380308.1"/>
    <property type="molecule type" value="Genomic_DNA"/>
</dbReference>
<keyword evidence="2" id="KW-1185">Reference proteome</keyword>
<proteinExistence type="predicted"/>